<dbReference type="OrthoDB" id="19981at2759"/>
<keyword evidence="8" id="KW-1185">Reference proteome</keyword>
<dbReference type="InterPro" id="IPR021013">
    <property type="entry name" value="ATPase_Vma12"/>
</dbReference>
<protein>
    <recommendedName>
        <fullName evidence="9">Vacuolar ATPase assembly integral membrane protein VPH2</fullName>
    </recommendedName>
</protein>
<dbReference type="RefSeq" id="XP_025342912.1">
    <property type="nucleotide sequence ID" value="XM_025488250.1"/>
</dbReference>
<keyword evidence="4 6" id="KW-1133">Transmembrane helix</keyword>
<evidence type="ECO:0000313" key="7">
    <source>
        <dbReference type="EMBL" id="PVH21972.1"/>
    </source>
</evidence>
<keyword evidence="2 6" id="KW-0812">Transmembrane</keyword>
<dbReference type="AlphaFoldDB" id="A0A2V1AW01"/>
<dbReference type="GO" id="GO:0070072">
    <property type="term" value="P:vacuolar proton-transporting V-type ATPase complex assembly"/>
    <property type="evidence" value="ECO:0007669"/>
    <property type="project" value="InterPro"/>
</dbReference>
<evidence type="ECO:0000256" key="1">
    <source>
        <dbReference type="ARBA" id="ARBA00004477"/>
    </source>
</evidence>
<accession>A0A2V1AW01</accession>
<name>A0A2V1AW01_9ASCO</name>
<dbReference type="VEuPathDB" id="FungiDB:CXQ85_004637"/>
<dbReference type="PANTHER" id="PTHR31394:SF1">
    <property type="entry name" value="TRANSMEMBRANE PROTEIN 199"/>
    <property type="match status" value="1"/>
</dbReference>
<evidence type="ECO:0000256" key="3">
    <source>
        <dbReference type="ARBA" id="ARBA00022824"/>
    </source>
</evidence>
<proteinExistence type="predicted"/>
<evidence type="ECO:0000256" key="4">
    <source>
        <dbReference type="ARBA" id="ARBA00022989"/>
    </source>
</evidence>
<dbReference type="PANTHER" id="PTHR31394">
    <property type="entry name" value="TRANSMEMBRANE PROTEIN 199"/>
    <property type="match status" value="1"/>
</dbReference>
<comment type="caution">
    <text evidence="7">The sequence shown here is derived from an EMBL/GenBank/DDBJ whole genome shotgun (WGS) entry which is preliminary data.</text>
</comment>
<feature type="transmembrane region" description="Helical" evidence="6">
    <location>
        <begin position="162"/>
        <end position="184"/>
    </location>
</feature>
<gene>
    <name evidence="7" type="ORF">CXQ85_004637</name>
</gene>
<evidence type="ECO:0000256" key="6">
    <source>
        <dbReference type="SAM" id="Phobius"/>
    </source>
</evidence>
<comment type="subcellular location">
    <subcellularLocation>
        <location evidence="1">Endoplasmic reticulum membrane</location>
        <topology evidence="1">Multi-pass membrane protein</topology>
    </subcellularLocation>
</comment>
<evidence type="ECO:0000256" key="2">
    <source>
        <dbReference type="ARBA" id="ARBA00022692"/>
    </source>
</evidence>
<sequence>MTKFLLTKKLQALIEQSSLDKDKKKKFLSQESIDHSDLVSFYRQTKPCSSLLELLKTTKLVIPNKNTKNEEIPKSKEFLASMEKLRLQAREDDYQRLVQKSQRDPFKLYEQKVDDDWNPARAHKEVRSHITTIFNIFISVVSVVYAVWYWTSSSVRMKDSYRVLLCLFAGILILVAEVVVYLGYLNKIEDARVRERSKKEVKKVIQTIKLE</sequence>
<dbReference type="Proteomes" id="UP000244309">
    <property type="component" value="Unassembled WGS sequence"/>
</dbReference>
<organism evidence="7 8">
    <name type="scientific">Candidozyma haemuli</name>
    <dbReference type="NCBI Taxonomy" id="45357"/>
    <lineage>
        <taxon>Eukaryota</taxon>
        <taxon>Fungi</taxon>
        <taxon>Dikarya</taxon>
        <taxon>Ascomycota</taxon>
        <taxon>Saccharomycotina</taxon>
        <taxon>Pichiomycetes</taxon>
        <taxon>Metschnikowiaceae</taxon>
        <taxon>Candidozyma</taxon>
    </lineage>
</organism>
<evidence type="ECO:0008006" key="9">
    <source>
        <dbReference type="Google" id="ProtNLM"/>
    </source>
</evidence>
<dbReference type="GO" id="GO:0005789">
    <property type="term" value="C:endoplasmic reticulum membrane"/>
    <property type="evidence" value="ECO:0007669"/>
    <property type="project" value="UniProtKB-SubCell"/>
</dbReference>
<feature type="transmembrane region" description="Helical" evidence="6">
    <location>
        <begin position="130"/>
        <end position="150"/>
    </location>
</feature>
<dbReference type="Pfam" id="PF11712">
    <property type="entry name" value="Vma12"/>
    <property type="match status" value="1"/>
</dbReference>
<dbReference type="EMBL" id="PKFO01000006">
    <property type="protein sequence ID" value="PVH21972.1"/>
    <property type="molecule type" value="Genomic_DNA"/>
</dbReference>
<keyword evidence="5 6" id="KW-0472">Membrane</keyword>
<keyword evidence="3" id="KW-0256">Endoplasmic reticulum</keyword>
<dbReference type="GeneID" id="37009967"/>
<evidence type="ECO:0000256" key="5">
    <source>
        <dbReference type="ARBA" id="ARBA00023136"/>
    </source>
</evidence>
<reference evidence="7 8" key="1">
    <citation type="submission" date="2017-12" db="EMBL/GenBank/DDBJ databases">
        <title>Genome Sequence of a Multidrug-Resistant Candida haemulonii Isolate from a Patient with Chronic Leg Ulcers in Israel.</title>
        <authorList>
            <person name="Chow N.A."/>
            <person name="Gade L."/>
            <person name="Batra D."/>
            <person name="Rowe L.A."/>
            <person name="Ben-Ami R."/>
            <person name="Loparev V.N."/>
            <person name="Litvintseva A.P."/>
        </authorList>
    </citation>
    <scope>NUCLEOTIDE SEQUENCE [LARGE SCALE GENOMIC DNA]</scope>
    <source>
        <strain evidence="7 8">B11899</strain>
    </source>
</reference>
<evidence type="ECO:0000313" key="8">
    <source>
        <dbReference type="Proteomes" id="UP000244309"/>
    </source>
</evidence>